<reference evidence="5" key="1">
    <citation type="journal article" date="2019" name="Int. J. Syst. Evol. Microbiol.">
        <title>The Global Catalogue of Microorganisms (GCM) 10K type strain sequencing project: providing services to taxonomists for standard genome sequencing and annotation.</title>
        <authorList>
            <consortium name="The Broad Institute Genomics Platform"/>
            <consortium name="The Broad Institute Genome Sequencing Center for Infectious Disease"/>
            <person name="Wu L."/>
            <person name="Ma J."/>
        </authorList>
    </citation>
    <scope>NUCLEOTIDE SEQUENCE [LARGE SCALE GENOMIC DNA]</scope>
    <source>
        <strain evidence="5">CCUG 54356</strain>
    </source>
</reference>
<organism evidence="4 5">
    <name type="scientific">Microbulbifer celer</name>
    <dbReference type="NCBI Taxonomy" id="435905"/>
    <lineage>
        <taxon>Bacteria</taxon>
        <taxon>Pseudomonadati</taxon>
        <taxon>Pseudomonadota</taxon>
        <taxon>Gammaproteobacteria</taxon>
        <taxon>Cellvibrionales</taxon>
        <taxon>Microbulbiferaceae</taxon>
        <taxon>Microbulbifer</taxon>
    </lineage>
</organism>
<dbReference type="InterPro" id="IPR037049">
    <property type="entry name" value="DUF1214_C_sf"/>
</dbReference>
<dbReference type="Gene3D" id="2.60.120.600">
    <property type="entry name" value="Domain of unknown function DUF1214, C-terminal domain"/>
    <property type="match status" value="1"/>
</dbReference>
<dbReference type="EMBL" id="JBHTLR010000023">
    <property type="protein sequence ID" value="MFD1218113.1"/>
    <property type="molecule type" value="Genomic_DNA"/>
</dbReference>
<evidence type="ECO:0000256" key="1">
    <source>
        <dbReference type="SAM" id="SignalP"/>
    </source>
</evidence>
<feature type="domain" description="DUF1254" evidence="3">
    <location>
        <begin position="75"/>
        <end position="205"/>
    </location>
</feature>
<comment type="caution">
    <text evidence="4">The sequence shown here is derived from an EMBL/GenBank/DDBJ whole genome shotgun (WGS) entry which is preliminary data.</text>
</comment>
<dbReference type="PANTHER" id="PTHR36509">
    <property type="entry name" value="BLL3101 PROTEIN"/>
    <property type="match status" value="1"/>
</dbReference>
<gene>
    <name evidence="4" type="ORF">ACFQ2X_16050</name>
</gene>
<evidence type="ECO:0000313" key="4">
    <source>
        <dbReference type="EMBL" id="MFD1218113.1"/>
    </source>
</evidence>
<evidence type="ECO:0000259" key="2">
    <source>
        <dbReference type="Pfam" id="PF06742"/>
    </source>
</evidence>
<dbReference type="InterPro" id="IPR010621">
    <property type="entry name" value="DUF1214"/>
</dbReference>
<evidence type="ECO:0000313" key="5">
    <source>
        <dbReference type="Proteomes" id="UP001597264"/>
    </source>
</evidence>
<dbReference type="SUPFAM" id="SSF160935">
    <property type="entry name" value="VPA0735-like"/>
    <property type="match status" value="1"/>
</dbReference>
<proteinExistence type="predicted"/>
<feature type="signal peptide" evidence="1">
    <location>
        <begin position="1"/>
        <end position="25"/>
    </location>
</feature>
<evidence type="ECO:0000259" key="3">
    <source>
        <dbReference type="Pfam" id="PF06863"/>
    </source>
</evidence>
<dbReference type="InterPro" id="IPR037050">
    <property type="entry name" value="DUF1254_sf"/>
</dbReference>
<dbReference type="InterPro" id="IPR010679">
    <property type="entry name" value="DUF1254"/>
</dbReference>
<feature type="domain" description="DUF1214" evidence="2">
    <location>
        <begin position="351"/>
        <end position="457"/>
    </location>
</feature>
<name>A0ABW3UBI5_9GAMM</name>
<dbReference type="Proteomes" id="UP001597264">
    <property type="component" value="Unassembled WGS sequence"/>
</dbReference>
<dbReference type="Pfam" id="PF06742">
    <property type="entry name" value="DUF1214"/>
    <property type="match status" value="1"/>
</dbReference>
<accession>A0ABW3UBI5</accession>
<dbReference type="Gene3D" id="2.60.40.1610">
    <property type="entry name" value="Domain of unknown function DUF1254"/>
    <property type="match status" value="1"/>
</dbReference>
<keyword evidence="5" id="KW-1185">Reference proteome</keyword>
<dbReference type="Pfam" id="PF06863">
    <property type="entry name" value="DUF1254"/>
    <property type="match status" value="1"/>
</dbReference>
<dbReference type="PANTHER" id="PTHR36509:SF2">
    <property type="entry name" value="BLL3101 PROTEIN"/>
    <property type="match status" value="1"/>
</dbReference>
<keyword evidence="1" id="KW-0732">Signal</keyword>
<dbReference type="RefSeq" id="WP_230439067.1">
    <property type="nucleotide sequence ID" value="NZ_CP087715.1"/>
</dbReference>
<feature type="chain" id="PRO_5046440219" evidence="1">
    <location>
        <begin position="26"/>
        <end position="480"/>
    </location>
</feature>
<sequence length="480" mass="53855">MIPTPKIWRLIATLLLLSLSLASVAEPGRPISSDEAKALARDVYLYAYPIVLMDITMRQVTNVADAETMPMRAPINQFAHFRQYPEADSRDVVRFNFDTLYSFAWLDLSEEPMILSLPDTGERYYLMPMLDMWTDVFSVPGTRTTGNRVGHFAIAGPNWDGDLPTGVDLIRAPTPVVWLMGRTQTNGPDDYVNVHKLQDAYRLTPLSRWGQDYSPPEKLPTNPKIDNRTDPLKQVNSLSGVELLTRFSRLLETHPAHFNDYPILFQMQRLGLGPDGEFDPDKLSPAVADAINSAARETIADLQRAVAEGTIGEVQNGWNYLVEGMGTYGTSYRRRALVAMAGLGANLPEDAIYPNAIVDADGDPTSGKHRYVLHFEKGQLPAVNAFWSLTMYDMDGFQVPNPLNRFAIGDRDKLKFNPDGSLDIYIQHESPGKARESNWLPAPEGRFQVMMRMYSPKAEVLREGPRLPPLEKITPLTSRE</sequence>
<protein>
    <submittedName>
        <fullName evidence="4">DUF1254 domain-containing protein</fullName>
    </submittedName>
</protein>